<gene>
    <name evidence="2" type="ORF">LCGC14_2161910</name>
</gene>
<organism evidence="2">
    <name type="scientific">marine sediment metagenome</name>
    <dbReference type="NCBI Taxonomy" id="412755"/>
    <lineage>
        <taxon>unclassified sequences</taxon>
        <taxon>metagenomes</taxon>
        <taxon>ecological metagenomes</taxon>
    </lineage>
</organism>
<feature type="non-terminal residue" evidence="2">
    <location>
        <position position="1"/>
    </location>
</feature>
<proteinExistence type="predicted"/>
<name>A0A0F9GNS1_9ZZZZ</name>
<reference evidence="2" key="1">
    <citation type="journal article" date="2015" name="Nature">
        <title>Complex archaea that bridge the gap between prokaryotes and eukaryotes.</title>
        <authorList>
            <person name="Spang A."/>
            <person name="Saw J.H."/>
            <person name="Jorgensen S.L."/>
            <person name="Zaremba-Niedzwiedzka K."/>
            <person name="Martijn J."/>
            <person name="Lind A.E."/>
            <person name="van Eijk R."/>
            <person name="Schleper C."/>
            <person name="Guy L."/>
            <person name="Ettema T.J."/>
        </authorList>
    </citation>
    <scope>NUCLEOTIDE SEQUENCE</scope>
</reference>
<sequence>ACECGWEPREDSKNKQASMQTHKNQHCPLREGA</sequence>
<comment type="caution">
    <text evidence="2">The sequence shown here is derived from an EMBL/GenBank/DDBJ whole genome shotgun (WGS) entry which is preliminary data.</text>
</comment>
<accession>A0A0F9GNS1</accession>
<evidence type="ECO:0000256" key="1">
    <source>
        <dbReference type="SAM" id="MobiDB-lite"/>
    </source>
</evidence>
<dbReference type="EMBL" id="LAZR01027751">
    <property type="protein sequence ID" value="KKL64747.1"/>
    <property type="molecule type" value="Genomic_DNA"/>
</dbReference>
<feature type="compositionally biased region" description="Basic and acidic residues" evidence="1">
    <location>
        <begin position="1"/>
        <end position="14"/>
    </location>
</feature>
<evidence type="ECO:0000313" key="2">
    <source>
        <dbReference type="EMBL" id="KKL64747.1"/>
    </source>
</evidence>
<protein>
    <submittedName>
        <fullName evidence="2">Uncharacterized protein</fullName>
    </submittedName>
</protein>
<dbReference type="AlphaFoldDB" id="A0A0F9GNS1"/>
<feature type="region of interest" description="Disordered" evidence="1">
    <location>
        <begin position="1"/>
        <end position="33"/>
    </location>
</feature>